<keyword evidence="1" id="KW-0175">Coiled coil</keyword>
<reference evidence="2 3" key="1">
    <citation type="journal article" date="2024" name="Commun. Biol.">
        <title>Comparative genomic analysis of thermophilic fungi reveals convergent evolutionary adaptations and gene losses.</title>
        <authorList>
            <person name="Steindorff A.S."/>
            <person name="Aguilar-Pontes M.V."/>
            <person name="Robinson A.J."/>
            <person name="Andreopoulos B."/>
            <person name="LaButti K."/>
            <person name="Kuo A."/>
            <person name="Mondo S."/>
            <person name="Riley R."/>
            <person name="Otillar R."/>
            <person name="Haridas S."/>
            <person name="Lipzen A."/>
            <person name="Grimwood J."/>
            <person name="Schmutz J."/>
            <person name="Clum A."/>
            <person name="Reid I.D."/>
            <person name="Moisan M.C."/>
            <person name="Butler G."/>
            <person name="Nguyen T.T.M."/>
            <person name="Dewar K."/>
            <person name="Conant G."/>
            <person name="Drula E."/>
            <person name="Henrissat B."/>
            <person name="Hansel C."/>
            <person name="Singer S."/>
            <person name="Hutchinson M.I."/>
            <person name="de Vries R.P."/>
            <person name="Natvig D.O."/>
            <person name="Powell A.J."/>
            <person name="Tsang A."/>
            <person name="Grigoriev I.V."/>
        </authorList>
    </citation>
    <scope>NUCLEOTIDE SEQUENCE [LARGE SCALE GENOMIC DNA]</scope>
    <source>
        <strain evidence="2 3">CBS 620.91</strain>
    </source>
</reference>
<proteinExistence type="predicted"/>
<evidence type="ECO:0000256" key="1">
    <source>
        <dbReference type="SAM" id="Coils"/>
    </source>
</evidence>
<evidence type="ECO:0000313" key="2">
    <source>
        <dbReference type="EMBL" id="KAL1837381.1"/>
    </source>
</evidence>
<gene>
    <name evidence="2" type="ORF">VTJ49DRAFT_3940</name>
</gene>
<name>A0ABR3V6N8_HUMIN</name>
<organism evidence="2 3">
    <name type="scientific">Humicola insolens</name>
    <name type="common">Soft-rot fungus</name>
    <dbReference type="NCBI Taxonomy" id="85995"/>
    <lineage>
        <taxon>Eukaryota</taxon>
        <taxon>Fungi</taxon>
        <taxon>Dikarya</taxon>
        <taxon>Ascomycota</taxon>
        <taxon>Pezizomycotina</taxon>
        <taxon>Sordariomycetes</taxon>
        <taxon>Sordariomycetidae</taxon>
        <taxon>Sordariales</taxon>
        <taxon>Chaetomiaceae</taxon>
        <taxon>Mycothermus</taxon>
    </lineage>
</organism>
<dbReference type="Proteomes" id="UP001583172">
    <property type="component" value="Unassembled WGS sequence"/>
</dbReference>
<sequence length="75" mass="8738">MSTLDYVSTAELKAFGDQVNLQLDSLQDMLEQIVITLAKLQRKIRKIRTKAMNINRRTRIKACKACRELKEPNFQ</sequence>
<protein>
    <submittedName>
        <fullName evidence="2">Uncharacterized protein</fullName>
    </submittedName>
</protein>
<comment type="caution">
    <text evidence="2">The sequence shown here is derived from an EMBL/GenBank/DDBJ whole genome shotgun (WGS) entry which is preliminary data.</text>
</comment>
<keyword evidence="3" id="KW-1185">Reference proteome</keyword>
<dbReference type="EMBL" id="JAZGSY010000300">
    <property type="protein sequence ID" value="KAL1837381.1"/>
    <property type="molecule type" value="Genomic_DNA"/>
</dbReference>
<feature type="coiled-coil region" evidence="1">
    <location>
        <begin position="23"/>
        <end position="57"/>
    </location>
</feature>
<accession>A0ABR3V6N8</accession>
<evidence type="ECO:0000313" key="3">
    <source>
        <dbReference type="Proteomes" id="UP001583172"/>
    </source>
</evidence>